<evidence type="ECO:0000313" key="1">
    <source>
        <dbReference type="EnsemblPlants" id="OGLUM04G19190.1"/>
    </source>
</evidence>
<dbReference type="HOGENOM" id="CLU_2835316_0_0_1"/>
<organism evidence="1">
    <name type="scientific">Oryza glumipatula</name>
    <dbReference type="NCBI Taxonomy" id="40148"/>
    <lineage>
        <taxon>Eukaryota</taxon>
        <taxon>Viridiplantae</taxon>
        <taxon>Streptophyta</taxon>
        <taxon>Embryophyta</taxon>
        <taxon>Tracheophyta</taxon>
        <taxon>Spermatophyta</taxon>
        <taxon>Magnoliopsida</taxon>
        <taxon>Liliopsida</taxon>
        <taxon>Poales</taxon>
        <taxon>Poaceae</taxon>
        <taxon>BOP clade</taxon>
        <taxon>Oryzoideae</taxon>
        <taxon>Oryzeae</taxon>
        <taxon>Oryzinae</taxon>
        <taxon>Oryza</taxon>
    </lineage>
</organism>
<name>A0A0D9ZNB0_9ORYZ</name>
<reference evidence="1" key="2">
    <citation type="submission" date="2018-05" db="EMBL/GenBank/DDBJ databases">
        <title>OgluRS3 (Oryza glumaepatula Reference Sequence Version 3).</title>
        <authorList>
            <person name="Zhang J."/>
            <person name="Kudrna D."/>
            <person name="Lee S."/>
            <person name="Talag J."/>
            <person name="Welchert J."/>
            <person name="Wing R.A."/>
        </authorList>
    </citation>
    <scope>NUCLEOTIDE SEQUENCE [LARGE SCALE GENOMIC DNA]</scope>
</reference>
<proteinExistence type="predicted"/>
<sequence length="66" mass="7524">MGANENGFNGMVRCWKTSGTSIRMKTYDLGISSTQIDTCHDTITRFPIRTVVACYIEQENDLQKNY</sequence>
<dbReference type="Gramene" id="OGLUM04G19190.1">
    <property type="protein sequence ID" value="OGLUM04G19190.1"/>
    <property type="gene ID" value="OGLUM04G19190"/>
</dbReference>
<dbReference type="AlphaFoldDB" id="A0A0D9ZNB0"/>
<dbReference type="EnsemblPlants" id="OGLUM04G19190.1">
    <property type="protein sequence ID" value="OGLUM04G19190.1"/>
    <property type="gene ID" value="OGLUM04G19190"/>
</dbReference>
<protein>
    <submittedName>
        <fullName evidence="1">Uncharacterized protein</fullName>
    </submittedName>
</protein>
<evidence type="ECO:0000313" key="2">
    <source>
        <dbReference type="Proteomes" id="UP000026961"/>
    </source>
</evidence>
<accession>A0A0D9ZNB0</accession>
<keyword evidence="2" id="KW-1185">Reference proteome</keyword>
<reference evidence="1" key="1">
    <citation type="submission" date="2015-04" db="UniProtKB">
        <authorList>
            <consortium name="EnsemblPlants"/>
        </authorList>
    </citation>
    <scope>IDENTIFICATION</scope>
</reference>
<dbReference type="Proteomes" id="UP000026961">
    <property type="component" value="Chromosome 4"/>
</dbReference>